<reference evidence="2" key="1">
    <citation type="journal article" date="2022" name="bioRxiv">
        <title>Sequencing and chromosome-scale assembly of the giantPleurodeles waltlgenome.</title>
        <authorList>
            <person name="Brown T."/>
            <person name="Elewa A."/>
            <person name="Iarovenko S."/>
            <person name="Subramanian E."/>
            <person name="Araus A.J."/>
            <person name="Petzold A."/>
            <person name="Susuki M."/>
            <person name="Suzuki K.-i.T."/>
            <person name="Hayashi T."/>
            <person name="Toyoda A."/>
            <person name="Oliveira C."/>
            <person name="Osipova E."/>
            <person name="Leigh N.D."/>
            <person name="Simon A."/>
            <person name="Yun M.H."/>
        </authorList>
    </citation>
    <scope>NUCLEOTIDE SEQUENCE</scope>
    <source>
        <strain evidence="2">20211129_DDA</strain>
        <tissue evidence="2">Liver</tissue>
    </source>
</reference>
<sequence length="99" mass="11001">MWGGIIGVYAVSAVAMTPYICQAPILKTIMEGRCSIYYRRHEKGWERAAQVQVNDAIKVSPQEPRDGLERRTHCPGNPAAGQDVAEMDEGALELETPWN</sequence>
<accession>A0AAV7LBA6</accession>
<name>A0AAV7LBA6_PLEWA</name>
<comment type="caution">
    <text evidence="2">The sequence shown here is derived from an EMBL/GenBank/DDBJ whole genome shotgun (WGS) entry which is preliminary data.</text>
</comment>
<organism evidence="2 3">
    <name type="scientific">Pleurodeles waltl</name>
    <name type="common">Iberian ribbed newt</name>
    <dbReference type="NCBI Taxonomy" id="8319"/>
    <lineage>
        <taxon>Eukaryota</taxon>
        <taxon>Metazoa</taxon>
        <taxon>Chordata</taxon>
        <taxon>Craniata</taxon>
        <taxon>Vertebrata</taxon>
        <taxon>Euteleostomi</taxon>
        <taxon>Amphibia</taxon>
        <taxon>Batrachia</taxon>
        <taxon>Caudata</taxon>
        <taxon>Salamandroidea</taxon>
        <taxon>Salamandridae</taxon>
        <taxon>Pleurodelinae</taxon>
        <taxon>Pleurodeles</taxon>
    </lineage>
</organism>
<protein>
    <submittedName>
        <fullName evidence="2">Uncharacterized protein</fullName>
    </submittedName>
</protein>
<evidence type="ECO:0000256" key="1">
    <source>
        <dbReference type="SAM" id="MobiDB-lite"/>
    </source>
</evidence>
<dbReference type="AlphaFoldDB" id="A0AAV7LBA6"/>
<dbReference type="Proteomes" id="UP001066276">
    <property type="component" value="Chromosome 11"/>
</dbReference>
<feature type="compositionally biased region" description="Basic and acidic residues" evidence="1">
    <location>
        <begin position="63"/>
        <end position="72"/>
    </location>
</feature>
<evidence type="ECO:0000313" key="2">
    <source>
        <dbReference type="EMBL" id="KAJ1088282.1"/>
    </source>
</evidence>
<dbReference type="EMBL" id="JANPWB010000015">
    <property type="protein sequence ID" value="KAJ1088282.1"/>
    <property type="molecule type" value="Genomic_DNA"/>
</dbReference>
<evidence type="ECO:0000313" key="3">
    <source>
        <dbReference type="Proteomes" id="UP001066276"/>
    </source>
</evidence>
<keyword evidence="3" id="KW-1185">Reference proteome</keyword>
<proteinExistence type="predicted"/>
<gene>
    <name evidence="2" type="ORF">NDU88_001440</name>
</gene>
<feature type="region of interest" description="Disordered" evidence="1">
    <location>
        <begin position="58"/>
        <end position="99"/>
    </location>
</feature>